<organism evidence="2 3">
    <name type="scientific">Aliiruegeria lutimaris</name>
    <dbReference type="NCBI Taxonomy" id="571298"/>
    <lineage>
        <taxon>Bacteria</taxon>
        <taxon>Pseudomonadati</taxon>
        <taxon>Pseudomonadota</taxon>
        <taxon>Alphaproteobacteria</taxon>
        <taxon>Rhodobacterales</taxon>
        <taxon>Roseobacteraceae</taxon>
        <taxon>Aliiruegeria</taxon>
    </lineage>
</organism>
<accession>A0A1G8QBQ3</accession>
<dbReference type="EMBL" id="FNEK01000010">
    <property type="protein sequence ID" value="SDJ02028.1"/>
    <property type="molecule type" value="Genomic_DNA"/>
</dbReference>
<evidence type="ECO:0000313" key="2">
    <source>
        <dbReference type="EMBL" id="SDJ02028.1"/>
    </source>
</evidence>
<reference evidence="2 3" key="1">
    <citation type="submission" date="2016-10" db="EMBL/GenBank/DDBJ databases">
        <authorList>
            <person name="de Groot N.N."/>
        </authorList>
    </citation>
    <scope>NUCLEOTIDE SEQUENCE [LARGE SCALE GENOMIC DNA]</scope>
    <source>
        <strain evidence="2 3">DSM 25294</strain>
    </source>
</reference>
<evidence type="ECO:0000259" key="1">
    <source>
        <dbReference type="Pfam" id="PF06568"/>
    </source>
</evidence>
<dbReference type="InterPro" id="IPR009506">
    <property type="entry name" value="YjiS-like"/>
</dbReference>
<protein>
    <submittedName>
        <fullName evidence="2">Uncharacterized conserved protein YjiS, DUF1127 family</fullName>
    </submittedName>
</protein>
<dbReference type="Proteomes" id="UP000199382">
    <property type="component" value="Unassembled WGS sequence"/>
</dbReference>
<dbReference type="STRING" id="571298.SAMN04488026_101094"/>
<gene>
    <name evidence="2" type="ORF">SAMN04488026_101094</name>
</gene>
<dbReference type="AlphaFoldDB" id="A0A1G8QBQ3"/>
<name>A0A1G8QBQ3_9RHOB</name>
<proteinExistence type="predicted"/>
<dbReference type="Pfam" id="PF06568">
    <property type="entry name" value="YjiS-like"/>
    <property type="match status" value="1"/>
</dbReference>
<evidence type="ECO:0000313" key="3">
    <source>
        <dbReference type="Proteomes" id="UP000199382"/>
    </source>
</evidence>
<sequence>MSMNDAVFAPAPLFEAPRRILADFAAWRRRYAHYRETMSELNRLDDRDLADLNMSRADFHFLAKKAAEEACA</sequence>
<feature type="domain" description="YjiS-like" evidence="1">
    <location>
        <begin position="24"/>
        <end position="58"/>
    </location>
</feature>
<dbReference type="RefSeq" id="WP_244520635.1">
    <property type="nucleotide sequence ID" value="NZ_FNEK01000010.1"/>
</dbReference>
<keyword evidence="3" id="KW-1185">Reference proteome</keyword>